<comment type="caution">
    <text evidence="1">The sequence shown here is derived from an EMBL/GenBank/DDBJ whole genome shotgun (WGS) entry which is preliminary data.</text>
</comment>
<organism evidence="1 2">
    <name type="scientific">Brachionus plicatilis</name>
    <name type="common">Marine rotifer</name>
    <name type="synonym">Brachionus muelleri</name>
    <dbReference type="NCBI Taxonomy" id="10195"/>
    <lineage>
        <taxon>Eukaryota</taxon>
        <taxon>Metazoa</taxon>
        <taxon>Spiralia</taxon>
        <taxon>Gnathifera</taxon>
        <taxon>Rotifera</taxon>
        <taxon>Eurotatoria</taxon>
        <taxon>Monogononta</taxon>
        <taxon>Pseudotrocha</taxon>
        <taxon>Ploima</taxon>
        <taxon>Brachionidae</taxon>
        <taxon>Brachionus</taxon>
    </lineage>
</organism>
<sequence>MYSEKQFNVPSLVQNEAYTRNSFFNVNSTLDKSNLSFSENNSYEEEFENVSMYSEKQFNVPSLVQNEAYTRNSFFNINSTLDKNVF</sequence>
<proteinExistence type="predicted"/>
<protein>
    <submittedName>
        <fullName evidence="1">Uncharacterized protein</fullName>
    </submittedName>
</protein>
<name>A0A3M7QDD6_BRAPC</name>
<evidence type="ECO:0000313" key="1">
    <source>
        <dbReference type="EMBL" id="RNA09313.1"/>
    </source>
</evidence>
<gene>
    <name evidence="1" type="ORF">BpHYR1_009004</name>
</gene>
<dbReference type="Proteomes" id="UP000276133">
    <property type="component" value="Unassembled WGS sequence"/>
</dbReference>
<dbReference type="EMBL" id="REGN01006482">
    <property type="protein sequence ID" value="RNA09313.1"/>
    <property type="molecule type" value="Genomic_DNA"/>
</dbReference>
<keyword evidence="2" id="KW-1185">Reference proteome</keyword>
<dbReference type="AlphaFoldDB" id="A0A3M7QDD6"/>
<accession>A0A3M7QDD6</accession>
<reference evidence="1 2" key="1">
    <citation type="journal article" date="2018" name="Sci. Rep.">
        <title>Genomic signatures of local adaptation to the degree of environmental predictability in rotifers.</title>
        <authorList>
            <person name="Franch-Gras L."/>
            <person name="Hahn C."/>
            <person name="Garcia-Roger E.M."/>
            <person name="Carmona M.J."/>
            <person name="Serra M."/>
            <person name="Gomez A."/>
        </authorList>
    </citation>
    <scope>NUCLEOTIDE SEQUENCE [LARGE SCALE GENOMIC DNA]</scope>
    <source>
        <strain evidence="1">HYR1</strain>
    </source>
</reference>
<evidence type="ECO:0000313" key="2">
    <source>
        <dbReference type="Proteomes" id="UP000276133"/>
    </source>
</evidence>